<feature type="non-terminal residue" evidence="3">
    <location>
        <position position="256"/>
    </location>
</feature>
<evidence type="ECO:0000256" key="1">
    <source>
        <dbReference type="SAM" id="MobiDB-lite"/>
    </source>
</evidence>
<reference evidence="4" key="1">
    <citation type="submission" date="2022-10" db="EMBL/GenBank/DDBJ databases">
        <title>Genome assembly of Pristionchus species.</title>
        <authorList>
            <person name="Yoshida K."/>
            <person name="Sommer R.J."/>
        </authorList>
    </citation>
    <scope>NUCLEOTIDE SEQUENCE [LARGE SCALE GENOMIC DNA]</scope>
    <source>
        <strain evidence="4">RS5460</strain>
    </source>
</reference>
<dbReference type="AlphaFoldDB" id="A0AAN5CT85"/>
<feature type="region of interest" description="Disordered" evidence="1">
    <location>
        <begin position="55"/>
        <end position="78"/>
    </location>
</feature>
<sequence>MPYLISILILLVNMFSSHNCSVYYNTIQSIFSITIDESRRTNFVHPLALFTDADSRRGSGGDGRGSSGARTEVGGGLGGGGGLSIEGGVGGFSKGGTFGGGSSGGFSTGGGFGSGGFSTGGAYGGGFGGSYGTGLYGGICDPRYYSDCYSRCAFGRCRIGYGGDRPSRPSFTPTVNSSVVYNSMFTNEAFSSVFLVSPGENPLLENKLHNTRSKLEVITIPPTVANISRPVSIGKGSIIFFWSTSSLPNSNYTSEC</sequence>
<name>A0AAN5CT85_9BILA</name>
<evidence type="ECO:0000313" key="3">
    <source>
        <dbReference type="EMBL" id="GMR49914.1"/>
    </source>
</evidence>
<keyword evidence="4" id="KW-1185">Reference proteome</keyword>
<keyword evidence="2" id="KW-0732">Signal</keyword>
<accession>A0AAN5CT85</accession>
<evidence type="ECO:0000256" key="2">
    <source>
        <dbReference type="SAM" id="SignalP"/>
    </source>
</evidence>
<proteinExistence type="predicted"/>
<feature type="signal peptide" evidence="2">
    <location>
        <begin position="1"/>
        <end position="20"/>
    </location>
</feature>
<comment type="caution">
    <text evidence="3">The sequence shown here is derived from an EMBL/GenBank/DDBJ whole genome shotgun (WGS) entry which is preliminary data.</text>
</comment>
<gene>
    <name evidence="3" type="ORF">PMAYCL1PPCAC_20109</name>
</gene>
<evidence type="ECO:0000313" key="4">
    <source>
        <dbReference type="Proteomes" id="UP001328107"/>
    </source>
</evidence>
<dbReference type="EMBL" id="BTRK01000004">
    <property type="protein sequence ID" value="GMR49914.1"/>
    <property type="molecule type" value="Genomic_DNA"/>
</dbReference>
<evidence type="ECO:0008006" key="5">
    <source>
        <dbReference type="Google" id="ProtNLM"/>
    </source>
</evidence>
<protein>
    <recommendedName>
        <fullName evidence="5">Glycine-rich protein</fullName>
    </recommendedName>
</protein>
<feature type="chain" id="PRO_5042921711" description="Glycine-rich protein" evidence="2">
    <location>
        <begin position="21"/>
        <end position="256"/>
    </location>
</feature>
<dbReference type="Proteomes" id="UP001328107">
    <property type="component" value="Unassembled WGS sequence"/>
</dbReference>
<organism evidence="3 4">
    <name type="scientific">Pristionchus mayeri</name>
    <dbReference type="NCBI Taxonomy" id="1317129"/>
    <lineage>
        <taxon>Eukaryota</taxon>
        <taxon>Metazoa</taxon>
        <taxon>Ecdysozoa</taxon>
        <taxon>Nematoda</taxon>
        <taxon>Chromadorea</taxon>
        <taxon>Rhabditida</taxon>
        <taxon>Rhabditina</taxon>
        <taxon>Diplogasteromorpha</taxon>
        <taxon>Diplogasteroidea</taxon>
        <taxon>Neodiplogasteridae</taxon>
        <taxon>Pristionchus</taxon>
    </lineage>
</organism>